<dbReference type="EMBL" id="CP029346">
    <property type="protein sequence ID" value="AWL08645.1"/>
    <property type="molecule type" value="Genomic_DNA"/>
</dbReference>
<evidence type="ECO:0000313" key="3">
    <source>
        <dbReference type="EMBL" id="AWL08645.1"/>
    </source>
</evidence>
<dbReference type="InterPro" id="IPR041662">
    <property type="entry name" value="SusD-like_2"/>
</dbReference>
<dbReference type="SUPFAM" id="SSF48452">
    <property type="entry name" value="TPR-like"/>
    <property type="match status" value="1"/>
</dbReference>
<evidence type="ECO:0008006" key="5">
    <source>
        <dbReference type="Google" id="ProtNLM"/>
    </source>
</evidence>
<organism evidence="3 4">
    <name type="scientific">Aquirufa nivalisilvae</name>
    <dbReference type="NCBI Taxonomy" id="2516557"/>
    <lineage>
        <taxon>Bacteria</taxon>
        <taxon>Pseudomonadati</taxon>
        <taxon>Bacteroidota</taxon>
        <taxon>Cytophagia</taxon>
        <taxon>Cytophagales</taxon>
        <taxon>Flectobacillaceae</taxon>
        <taxon>Aquirufa</taxon>
    </lineage>
</organism>
<keyword evidence="2" id="KW-0732">Signal</keyword>
<dbReference type="KEGG" id="psez:HME7025_00774"/>
<feature type="compositionally biased region" description="Polar residues" evidence="1">
    <location>
        <begin position="538"/>
        <end position="553"/>
    </location>
</feature>
<proteinExistence type="predicted"/>
<feature type="region of interest" description="Disordered" evidence="1">
    <location>
        <begin position="531"/>
        <end position="553"/>
    </location>
</feature>
<accession>A0A2S2DTD8</accession>
<evidence type="ECO:0000256" key="1">
    <source>
        <dbReference type="SAM" id="MobiDB-lite"/>
    </source>
</evidence>
<name>A0A2S2DTD8_9BACT</name>
<dbReference type="Gene3D" id="1.25.40.390">
    <property type="match status" value="1"/>
</dbReference>
<dbReference type="Pfam" id="PF12771">
    <property type="entry name" value="SusD-like_2"/>
    <property type="match status" value="2"/>
</dbReference>
<keyword evidence="4" id="KW-1185">Reference proteome</keyword>
<evidence type="ECO:0000256" key="2">
    <source>
        <dbReference type="SAM" id="SignalP"/>
    </source>
</evidence>
<dbReference type="Proteomes" id="UP000245468">
    <property type="component" value="Chromosome"/>
</dbReference>
<evidence type="ECO:0000313" key="4">
    <source>
        <dbReference type="Proteomes" id="UP000245468"/>
    </source>
</evidence>
<reference evidence="4" key="1">
    <citation type="submission" date="2018-05" db="EMBL/GenBank/DDBJ databases">
        <title>Pseudarcicella sp. HME7025 Genome sequencing and assembly.</title>
        <authorList>
            <person name="Kim H."/>
            <person name="Kang H."/>
            <person name="Joh K."/>
        </authorList>
    </citation>
    <scope>NUCLEOTIDE SEQUENCE [LARGE SCALE GENOMIC DNA]</scope>
    <source>
        <strain evidence="4">HME7025</strain>
    </source>
</reference>
<feature type="signal peptide" evidence="2">
    <location>
        <begin position="1"/>
        <end position="31"/>
    </location>
</feature>
<dbReference type="PROSITE" id="PS51257">
    <property type="entry name" value="PROKAR_LIPOPROTEIN"/>
    <property type="match status" value="1"/>
</dbReference>
<dbReference type="InterPro" id="IPR011990">
    <property type="entry name" value="TPR-like_helical_dom_sf"/>
</dbReference>
<feature type="chain" id="PRO_5015447395" description="SusD/RagB family nutrient-binding outer membrane lipoprotein" evidence="2">
    <location>
        <begin position="32"/>
        <end position="553"/>
    </location>
</feature>
<protein>
    <recommendedName>
        <fullName evidence="5">SusD/RagB family nutrient-binding outer membrane lipoprotein</fullName>
    </recommendedName>
</protein>
<gene>
    <name evidence="3" type="ORF">HME7025_00774</name>
</gene>
<sequence>MKFRQQKIMKNTSYKIMALVLILSGSFYSCKDLTVLNQNPNGINPETANPNLVMSTVLTETGKAFVNLGYQDIAGVMQHTQKDGWSGGHNTYEWGGSQSWASYYDILRNNQYVYNRSVTLNLELHQGIALVTKSMMFGLITDLWGDAPYTAALKGAEGGATNTFPAYDTQETIYTGILADLETANNLLSKASYPSTPGTADVFYQGNASKWRKLANSLALRYYMRISAKKPDVAKAGIEKILANATQYPIITAIADDAAMPFAGNSDSDSWPSNAVYDASASNYRRIKMAATFVNKLLDLKDPRIGIWANKVQIPLVVDASLPKGTDKIEGGKRYLAPDKVVGRDVNTHPEYVGLPTGIIGGASYNLSPTAEQGANNPHVSWVNDIYRQAKGPLLKSRMMSAAEVRFILAEAALKGWAVGGTAKAHYEAGVKASLDTWGVGGTYATYITNPGVAFDGTLSQIIEQKWISSWTAAQEAWFDYRRTGFPVLTAGPAAIRKVLPVRFYYMLDERNLNKVNTEAAMNKLETTTYSEADGKNSPWSKPWVSQGTGKPW</sequence>
<dbReference type="AlphaFoldDB" id="A0A2S2DTD8"/>